<evidence type="ECO:0000256" key="6">
    <source>
        <dbReference type="SAM" id="Phobius"/>
    </source>
</evidence>
<evidence type="ECO:0000256" key="3">
    <source>
        <dbReference type="ARBA" id="ARBA00022989"/>
    </source>
</evidence>
<reference evidence="7 8" key="1">
    <citation type="journal article" date="2011" name="Proc. Natl. Acad. Sci. U.S.A.">
        <title>Evolutionary erosion of yeast sex chromosomes by mating-type switching accidents.</title>
        <authorList>
            <person name="Gordon J.L."/>
            <person name="Armisen D."/>
            <person name="Proux-Wera E."/>
            <person name="Oheigeartaigh S.S."/>
            <person name="Byrne K.P."/>
            <person name="Wolfe K.H."/>
        </authorList>
    </citation>
    <scope>NUCLEOTIDE SEQUENCE [LARGE SCALE GENOMIC DNA]</scope>
    <source>
        <strain evidence="8">ATCC 22294 / BCRC 22015 / CBS 2517 / CECT 1963 / NBRC 1671 / NRRL Y-8276</strain>
    </source>
</reference>
<dbReference type="PANTHER" id="PTHR12883:SF0">
    <property type="entry name" value="PAT COMPLEX SUBUNIT CCDC47"/>
    <property type="match status" value="1"/>
</dbReference>
<dbReference type="Proteomes" id="UP000005220">
    <property type="component" value="Chromosome 10"/>
</dbReference>
<dbReference type="KEGG" id="kaf:KAFR_0J02510"/>
<dbReference type="FunCoup" id="H2B115">
    <property type="interactions" value="93"/>
</dbReference>
<dbReference type="OrthoDB" id="10039147at2759"/>
<keyword evidence="2 6" id="KW-0812">Transmembrane</keyword>
<dbReference type="STRING" id="1071382.H2B115"/>
<comment type="subcellular location">
    <subcellularLocation>
        <location evidence="1">Membrane</location>
        <topology evidence="1">Single-pass membrane protein</topology>
    </subcellularLocation>
</comment>
<dbReference type="InterPro" id="IPR012879">
    <property type="entry name" value="CCDC47"/>
</dbReference>
<organism evidence="7 8">
    <name type="scientific">Kazachstania africana (strain ATCC 22294 / BCRC 22015 / CBS 2517 / CECT 1963 / NBRC 1671 / NRRL Y-8276)</name>
    <name type="common">Yeast</name>
    <name type="synonym">Kluyveromyces africanus</name>
    <dbReference type="NCBI Taxonomy" id="1071382"/>
    <lineage>
        <taxon>Eukaryota</taxon>
        <taxon>Fungi</taxon>
        <taxon>Dikarya</taxon>
        <taxon>Ascomycota</taxon>
        <taxon>Saccharomycotina</taxon>
        <taxon>Saccharomycetes</taxon>
        <taxon>Saccharomycetales</taxon>
        <taxon>Saccharomycetaceae</taxon>
        <taxon>Kazachstania</taxon>
    </lineage>
</organism>
<dbReference type="PANTHER" id="PTHR12883">
    <property type="entry name" value="ADIPOCYTE-SPECIFIC PROTEIN 4-RELATED"/>
    <property type="match status" value="1"/>
</dbReference>
<evidence type="ECO:0000256" key="5">
    <source>
        <dbReference type="SAM" id="MobiDB-lite"/>
    </source>
</evidence>
<dbReference type="EMBL" id="HE650830">
    <property type="protein sequence ID" value="CCF60315.1"/>
    <property type="molecule type" value="Genomic_DNA"/>
</dbReference>
<evidence type="ECO:0000256" key="4">
    <source>
        <dbReference type="ARBA" id="ARBA00023136"/>
    </source>
</evidence>
<keyword evidence="3 6" id="KW-1133">Transmembrane helix</keyword>
<evidence type="ECO:0000313" key="7">
    <source>
        <dbReference type="EMBL" id="CCF60315.1"/>
    </source>
</evidence>
<dbReference type="Pfam" id="PF07946">
    <property type="entry name" value="CCDC47"/>
    <property type="match status" value="1"/>
</dbReference>
<keyword evidence="4 6" id="KW-0472">Membrane</keyword>
<keyword evidence="8" id="KW-1185">Reference proteome</keyword>
<dbReference type="GO" id="GO:0005783">
    <property type="term" value="C:endoplasmic reticulum"/>
    <property type="evidence" value="ECO:0007669"/>
    <property type="project" value="InterPro"/>
</dbReference>
<evidence type="ECO:0000256" key="2">
    <source>
        <dbReference type="ARBA" id="ARBA00022692"/>
    </source>
</evidence>
<dbReference type="HOGENOM" id="CLU_672638_0_0_1"/>
<sequence>MVVKPIERASVCITAMSALSNIVEPMFRFAERIGNMNADYFNLTYEEQKAMSFFERVRAYNWQFEAFAVGMMVLIFVSFKYGTMTNSSRASKLFGSIHEFLRNDLNFARVGFATATRKTYLDAHLQTWFTSFATGRSTIESVAIKCHLLGRHNPLAILAEHIIRLCFPTLQYGDELNDYVEISIKPNGVYVANENANVNGNAKEVLSNFKFITSIVNKSFMTKVRRDNFFLSLTYASENEKLPKEYAYMSEINQLNDFIPGYISKGKLTEVLAKSTNLLQFISFTDLPSEKPVDEQQWNANIEPRCVIRANVPTNSKDLKTLNDIIAIAVEIYDNFTRDLVQKKASTLVTSDILRKNINFRNQELQKIIKSAKDAELEIIKEQQREIEKEKKRELRKTGQQANIDQKMKEKRERRARNKQKTRM</sequence>
<protein>
    <submittedName>
        <fullName evidence="7">Uncharacterized protein</fullName>
    </submittedName>
</protein>
<dbReference type="GO" id="GO:0005509">
    <property type="term" value="F:calcium ion binding"/>
    <property type="evidence" value="ECO:0007669"/>
    <property type="project" value="InterPro"/>
</dbReference>
<gene>
    <name evidence="7" type="primary">KAFR0J02510</name>
    <name evidence="7" type="ORF">KAFR_0J02510</name>
</gene>
<dbReference type="GO" id="GO:0016020">
    <property type="term" value="C:membrane"/>
    <property type="evidence" value="ECO:0007669"/>
    <property type="project" value="UniProtKB-SubCell"/>
</dbReference>
<accession>H2B115</accession>
<dbReference type="InParanoid" id="H2B115"/>
<feature type="region of interest" description="Disordered" evidence="5">
    <location>
        <begin position="388"/>
        <end position="424"/>
    </location>
</feature>
<proteinExistence type="predicted"/>
<evidence type="ECO:0000256" key="1">
    <source>
        <dbReference type="ARBA" id="ARBA00004167"/>
    </source>
</evidence>
<feature type="transmembrane region" description="Helical" evidence="6">
    <location>
        <begin position="59"/>
        <end position="79"/>
    </location>
</feature>
<feature type="compositionally biased region" description="Basic and acidic residues" evidence="5">
    <location>
        <begin position="388"/>
        <end position="397"/>
    </location>
</feature>
<dbReference type="GO" id="GO:0032469">
    <property type="term" value="P:endoplasmic reticulum calcium ion homeostasis"/>
    <property type="evidence" value="ECO:0007669"/>
    <property type="project" value="InterPro"/>
</dbReference>
<dbReference type="eggNOG" id="KOG2357">
    <property type="taxonomic scope" value="Eukaryota"/>
</dbReference>
<name>H2B115_KAZAF</name>
<evidence type="ECO:0000313" key="8">
    <source>
        <dbReference type="Proteomes" id="UP000005220"/>
    </source>
</evidence>
<dbReference type="RefSeq" id="XP_003959450.1">
    <property type="nucleotide sequence ID" value="XM_003959401.1"/>
</dbReference>
<dbReference type="GeneID" id="13883964"/>
<feature type="compositionally biased region" description="Basic residues" evidence="5">
    <location>
        <begin position="414"/>
        <end position="424"/>
    </location>
</feature>
<dbReference type="AlphaFoldDB" id="H2B115"/>